<dbReference type="EMBL" id="KZ670461">
    <property type="protein sequence ID" value="PPR83208.1"/>
    <property type="molecule type" value="Genomic_DNA"/>
</dbReference>
<dbReference type="InterPro" id="IPR025757">
    <property type="entry name" value="MIP1_Leuzipper"/>
</dbReference>
<evidence type="ECO:0000256" key="5">
    <source>
        <dbReference type="ARBA" id="ARBA00023054"/>
    </source>
</evidence>
<evidence type="ECO:0000256" key="2">
    <source>
        <dbReference type="ARBA" id="ARBA00022692"/>
    </source>
</evidence>
<dbReference type="PANTHER" id="PTHR13815">
    <property type="entry name" value="GOLGIN-84"/>
    <property type="match status" value="1"/>
</dbReference>
<reference evidence="9 10" key="1">
    <citation type="submission" date="2015-01" db="EMBL/GenBank/DDBJ databases">
        <title>Genome of allotetraploid Gossypium barbadense reveals genomic plasticity and fiber elongation in cotton evolution.</title>
        <authorList>
            <person name="Chen X."/>
            <person name="Liu X."/>
            <person name="Zhao B."/>
            <person name="Zheng H."/>
            <person name="Hu Y."/>
            <person name="Lu G."/>
            <person name="Yang C."/>
            <person name="Chen J."/>
            <person name="Shan C."/>
            <person name="Zhang L."/>
            <person name="Zhou Y."/>
            <person name="Wang L."/>
            <person name="Guo W."/>
            <person name="Bai Y."/>
            <person name="Ruan J."/>
            <person name="Shangguan X."/>
            <person name="Mao Y."/>
            <person name="Jiang J."/>
            <person name="Zhu Y."/>
            <person name="Lei J."/>
            <person name="Kang H."/>
            <person name="Chen S."/>
            <person name="He X."/>
            <person name="Wang R."/>
            <person name="Wang Y."/>
            <person name="Chen J."/>
            <person name="Wang L."/>
            <person name="Yu S."/>
            <person name="Wang B."/>
            <person name="Wei J."/>
            <person name="Song S."/>
            <person name="Lu X."/>
            <person name="Gao Z."/>
            <person name="Gu W."/>
            <person name="Deng X."/>
            <person name="Ma D."/>
            <person name="Wang S."/>
            <person name="Liang W."/>
            <person name="Fang L."/>
            <person name="Cai C."/>
            <person name="Zhu X."/>
            <person name="Zhou B."/>
            <person name="Zhang Y."/>
            <person name="Chen Z."/>
            <person name="Xu S."/>
            <person name="Zhu R."/>
            <person name="Wang S."/>
            <person name="Zhang T."/>
            <person name="Zhao G."/>
        </authorList>
    </citation>
    <scope>NUCLEOTIDE SEQUENCE [LARGE SCALE GENOMIC DNA]</scope>
    <source>
        <strain evidence="10">cv. Xinhai21</strain>
        <tissue evidence="9">Leaf</tissue>
    </source>
</reference>
<proteinExistence type="predicted"/>
<dbReference type="GO" id="GO:0000139">
    <property type="term" value="C:Golgi membrane"/>
    <property type="evidence" value="ECO:0007669"/>
    <property type="project" value="UniProtKB-SubCell"/>
</dbReference>
<evidence type="ECO:0000256" key="3">
    <source>
        <dbReference type="ARBA" id="ARBA00022989"/>
    </source>
</evidence>
<keyword evidence="3" id="KW-1133">Transmembrane helix</keyword>
<dbReference type="Proteomes" id="UP000239757">
    <property type="component" value="Unassembled WGS sequence"/>
</dbReference>
<dbReference type="GO" id="GO:0007030">
    <property type="term" value="P:Golgi organization"/>
    <property type="evidence" value="ECO:0007669"/>
    <property type="project" value="InterPro"/>
</dbReference>
<accession>A0A2P5VWI2</accession>
<protein>
    <recommendedName>
        <fullName evidence="8">Ternary complex factor MIP1 leucine-zipper domain-containing protein</fullName>
    </recommendedName>
</protein>
<feature type="compositionally biased region" description="Basic and acidic residues" evidence="7">
    <location>
        <begin position="228"/>
        <end position="248"/>
    </location>
</feature>
<evidence type="ECO:0000256" key="1">
    <source>
        <dbReference type="ARBA" id="ARBA00004194"/>
    </source>
</evidence>
<evidence type="ECO:0000313" key="9">
    <source>
        <dbReference type="EMBL" id="PPR83208.1"/>
    </source>
</evidence>
<name>A0A2P5VWI2_GOSBA</name>
<gene>
    <name evidence="9" type="ORF">GOBAR_AA37507</name>
</gene>
<evidence type="ECO:0000259" key="8">
    <source>
        <dbReference type="Pfam" id="PF14389"/>
    </source>
</evidence>
<evidence type="ECO:0000256" key="7">
    <source>
        <dbReference type="SAM" id="MobiDB-lite"/>
    </source>
</evidence>
<organism evidence="9 10">
    <name type="scientific">Gossypium barbadense</name>
    <name type="common">Sea Island cotton</name>
    <name type="synonym">Hibiscus barbadensis</name>
    <dbReference type="NCBI Taxonomy" id="3634"/>
    <lineage>
        <taxon>Eukaryota</taxon>
        <taxon>Viridiplantae</taxon>
        <taxon>Streptophyta</taxon>
        <taxon>Embryophyta</taxon>
        <taxon>Tracheophyta</taxon>
        <taxon>Spermatophyta</taxon>
        <taxon>Magnoliopsida</taxon>
        <taxon>eudicotyledons</taxon>
        <taxon>Gunneridae</taxon>
        <taxon>Pentapetalae</taxon>
        <taxon>rosids</taxon>
        <taxon>malvids</taxon>
        <taxon>Malvales</taxon>
        <taxon>Malvaceae</taxon>
        <taxon>Malvoideae</taxon>
        <taxon>Gossypium</taxon>
    </lineage>
</organism>
<dbReference type="GO" id="GO:0000301">
    <property type="term" value="P:retrograde transport, vesicle recycling within Golgi"/>
    <property type="evidence" value="ECO:0007669"/>
    <property type="project" value="TreeGrafter"/>
</dbReference>
<dbReference type="GO" id="GO:0031985">
    <property type="term" value="C:Golgi cisterna"/>
    <property type="evidence" value="ECO:0007669"/>
    <property type="project" value="TreeGrafter"/>
</dbReference>
<feature type="domain" description="Ternary complex factor MIP1 leucine-zipper" evidence="8">
    <location>
        <begin position="157"/>
        <end position="220"/>
    </location>
</feature>
<keyword evidence="2" id="KW-0812">Transmembrane</keyword>
<comment type="subcellular location">
    <subcellularLocation>
        <location evidence="1">Golgi apparatus membrane</location>
        <topology evidence="1">Single-pass membrane protein</topology>
    </subcellularLocation>
</comment>
<dbReference type="Pfam" id="PF14389">
    <property type="entry name" value="Lzipper-MIP1"/>
    <property type="match status" value="1"/>
</dbReference>
<feature type="region of interest" description="Disordered" evidence="7">
    <location>
        <begin position="31"/>
        <end position="84"/>
    </location>
</feature>
<keyword evidence="6" id="KW-0472">Membrane</keyword>
<keyword evidence="4" id="KW-0333">Golgi apparatus</keyword>
<sequence length="321" mass="35868">MSREKLRRAALPPVQEVCGVAGATAEEENGVTVVEMSAGKRRRGRPSRNQVRTTSSSAPPPPPQRKDEDDEEDVECTSLNQELQDMEARFRRGQKKSPEEANQMLQAWKEEVERARQGQRDAESKLSSLEASIIIAEVQKMRVEMAAMKRDAEHYSRQVKMLQQQLQKETDLHLALASAVEHCGSPSSSAPGKLPDKAQELLDSIAVLEITVAKLQQALHQGPWKHAINDQEKEATDSYSDGVEKEEASQTQKVPTASSLKVIPTSIRQRMIDELSSYFELNERQVVGLQAETKVVKKVIDKGEIKIRMLLKGSNSDDDFL</sequence>
<feature type="compositionally biased region" description="Polar residues" evidence="7">
    <location>
        <begin position="47"/>
        <end position="57"/>
    </location>
</feature>
<dbReference type="OrthoDB" id="248903at2759"/>
<keyword evidence="5" id="KW-0175">Coiled coil</keyword>
<feature type="region of interest" description="Disordered" evidence="7">
    <location>
        <begin position="228"/>
        <end position="252"/>
    </location>
</feature>
<dbReference type="PANTHER" id="PTHR13815:SF7">
    <property type="entry name" value="GOLGIN SUBFAMILY A MEMBER 5"/>
    <property type="match status" value="1"/>
</dbReference>
<dbReference type="InterPro" id="IPR019177">
    <property type="entry name" value="Golgin_subfamily_A_member_5"/>
</dbReference>
<evidence type="ECO:0000256" key="4">
    <source>
        <dbReference type="ARBA" id="ARBA00023034"/>
    </source>
</evidence>
<evidence type="ECO:0000313" key="10">
    <source>
        <dbReference type="Proteomes" id="UP000239757"/>
    </source>
</evidence>
<evidence type="ECO:0000256" key="6">
    <source>
        <dbReference type="ARBA" id="ARBA00023136"/>
    </source>
</evidence>
<dbReference type="AlphaFoldDB" id="A0A2P5VWI2"/>